<dbReference type="STRING" id="1276538.A0A1X7RQ00"/>
<evidence type="ECO:0000256" key="6">
    <source>
        <dbReference type="SAM" id="Phobius"/>
    </source>
</evidence>
<feature type="transmembrane region" description="Helical" evidence="6">
    <location>
        <begin position="218"/>
        <end position="239"/>
    </location>
</feature>
<dbReference type="Proteomes" id="UP000215127">
    <property type="component" value="Chromosome 3"/>
</dbReference>
<dbReference type="InterPro" id="IPR011701">
    <property type="entry name" value="MFS"/>
</dbReference>
<dbReference type="EMBL" id="LT853694">
    <property type="protein sequence ID" value="SMQ49310.1"/>
    <property type="molecule type" value="Genomic_DNA"/>
</dbReference>
<evidence type="ECO:0000256" key="3">
    <source>
        <dbReference type="ARBA" id="ARBA00022989"/>
    </source>
</evidence>
<dbReference type="GO" id="GO:0005886">
    <property type="term" value="C:plasma membrane"/>
    <property type="evidence" value="ECO:0007669"/>
    <property type="project" value="TreeGrafter"/>
</dbReference>
<feature type="transmembrane region" description="Helical" evidence="6">
    <location>
        <begin position="404"/>
        <end position="427"/>
    </location>
</feature>
<evidence type="ECO:0000259" key="7">
    <source>
        <dbReference type="PROSITE" id="PS50850"/>
    </source>
</evidence>
<accession>A0A1X7RQ00</accession>
<proteinExistence type="predicted"/>
<feature type="transmembrane region" description="Helical" evidence="6">
    <location>
        <begin position="378"/>
        <end position="398"/>
    </location>
</feature>
<feature type="transmembrane region" description="Helical" evidence="6">
    <location>
        <begin position="300"/>
        <end position="324"/>
    </location>
</feature>
<dbReference type="PANTHER" id="PTHR23502:SF3">
    <property type="entry name" value="MAJOR FACILITATOR SUPERFAMILY (MFS) PROFILE DOMAIN-CONTAINING PROTEIN-RELATED"/>
    <property type="match status" value="1"/>
</dbReference>
<name>A0A1X7RQ00_ZYMT9</name>
<evidence type="ECO:0000313" key="8">
    <source>
        <dbReference type="EMBL" id="SMQ49310.1"/>
    </source>
</evidence>
<feature type="transmembrane region" description="Helical" evidence="6">
    <location>
        <begin position="478"/>
        <end position="500"/>
    </location>
</feature>
<dbReference type="SUPFAM" id="SSF103473">
    <property type="entry name" value="MFS general substrate transporter"/>
    <property type="match status" value="1"/>
</dbReference>
<dbReference type="AlphaFoldDB" id="A0A1X7RQ00"/>
<evidence type="ECO:0000256" key="1">
    <source>
        <dbReference type="ARBA" id="ARBA00004141"/>
    </source>
</evidence>
<evidence type="ECO:0000256" key="4">
    <source>
        <dbReference type="ARBA" id="ARBA00023136"/>
    </source>
</evidence>
<dbReference type="InterPro" id="IPR020846">
    <property type="entry name" value="MFS_dom"/>
</dbReference>
<organism evidence="8 9">
    <name type="scientific">Zymoseptoria tritici (strain ST99CH_3D7)</name>
    <dbReference type="NCBI Taxonomy" id="1276538"/>
    <lineage>
        <taxon>Eukaryota</taxon>
        <taxon>Fungi</taxon>
        <taxon>Dikarya</taxon>
        <taxon>Ascomycota</taxon>
        <taxon>Pezizomycotina</taxon>
        <taxon>Dothideomycetes</taxon>
        <taxon>Dothideomycetidae</taxon>
        <taxon>Mycosphaerellales</taxon>
        <taxon>Mycosphaerellaceae</taxon>
        <taxon>Zymoseptoria</taxon>
    </lineage>
</organism>
<feature type="region of interest" description="Disordered" evidence="5">
    <location>
        <begin position="1"/>
        <end position="22"/>
    </location>
</feature>
<dbReference type="FunFam" id="1.20.1250.20:FF:000088">
    <property type="entry name" value="MFS multidrug transporter, putative"/>
    <property type="match status" value="1"/>
</dbReference>
<gene>
    <name evidence="8" type="ORF">ZT3D7_G4461</name>
</gene>
<keyword evidence="4 6" id="KW-0472">Membrane</keyword>
<dbReference type="GO" id="GO:0022857">
    <property type="term" value="F:transmembrane transporter activity"/>
    <property type="evidence" value="ECO:0007669"/>
    <property type="project" value="InterPro"/>
</dbReference>
<keyword evidence="3 6" id="KW-1133">Transmembrane helix</keyword>
<keyword evidence="9" id="KW-1185">Reference proteome</keyword>
<sequence length="551" mass="60264">MRSILRPFRRSSPVAPTDDSDAASKVVELEELSARGSAGGKKILTVEDEGAAKLLAHGFTKSKKWTILTVIFLVQISMNFNASVYANSVTGMMEEFDVPRSRAMLGQLLFLVTYAFGCEAWAPWSEEIGRKSVLQGSLLLVNIWQLPAALSPNVATVIVARCLGGLSSAGGSVTLSLIPDMFHKADQQIPLAFIVFSSCAGSVVGAIGGGIIEAFLPWRYIFWVQLIFGAIVQLMHLFMVPETNPEALLDREAKRRRENGIQPDIYGPREVHGSLWQRMTFKKTCTLMWRPYHMLCTEPIVGFLSLLSGFADALIFSGLSSFGMVLQQWNFSILDIGLSFIALLVGYTLASASYWYWYRRDGAALKKNPTAFKPERRLWWLLFLVPLLPIGLLGFGFSSLGPPIPWIVVLIFAALIGIANLAIYMATIDYMIAAYGSKYSASATGGNGFCRDFLAGLAAIYTTPLYTNIKTGTKWQLVVPSLLLAGISALLCIPVFVFYVHGSWFRSHSKYAREVAEENEHHGVDVVSADSDAAKTGPGQTGDVVVEAVAA</sequence>
<evidence type="ECO:0000256" key="5">
    <source>
        <dbReference type="SAM" id="MobiDB-lite"/>
    </source>
</evidence>
<dbReference type="Gene3D" id="1.20.1250.20">
    <property type="entry name" value="MFS general substrate transporter like domains"/>
    <property type="match status" value="1"/>
</dbReference>
<reference evidence="8 9" key="1">
    <citation type="submission" date="2016-06" db="EMBL/GenBank/DDBJ databases">
        <authorList>
            <person name="Kjaerup R.B."/>
            <person name="Dalgaard T.S."/>
            <person name="Juul-Madsen H.R."/>
        </authorList>
    </citation>
    <scope>NUCLEOTIDE SEQUENCE [LARGE SCALE GENOMIC DNA]</scope>
</reference>
<dbReference type="PROSITE" id="PS50850">
    <property type="entry name" value="MFS"/>
    <property type="match status" value="1"/>
</dbReference>
<protein>
    <recommendedName>
        <fullName evidence="7">Major facilitator superfamily (MFS) profile domain-containing protein</fullName>
    </recommendedName>
</protein>
<dbReference type="Pfam" id="PF07690">
    <property type="entry name" value="MFS_1"/>
    <property type="match status" value="1"/>
</dbReference>
<evidence type="ECO:0000256" key="2">
    <source>
        <dbReference type="ARBA" id="ARBA00022692"/>
    </source>
</evidence>
<evidence type="ECO:0000313" key="9">
    <source>
        <dbReference type="Proteomes" id="UP000215127"/>
    </source>
</evidence>
<feature type="transmembrane region" description="Helical" evidence="6">
    <location>
        <begin position="336"/>
        <end position="357"/>
    </location>
</feature>
<comment type="subcellular location">
    <subcellularLocation>
        <location evidence="1">Membrane</location>
        <topology evidence="1">Multi-pass membrane protein</topology>
    </subcellularLocation>
</comment>
<feature type="domain" description="Major facilitator superfamily (MFS) profile" evidence="7">
    <location>
        <begin position="67"/>
        <end position="504"/>
    </location>
</feature>
<dbReference type="PANTHER" id="PTHR23502">
    <property type="entry name" value="MAJOR FACILITATOR SUPERFAMILY"/>
    <property type="match status" value="1"/>
</dbReference>
<feature type="transmembrane region" description="Helical" evidence="6">
    <location>
        <begin position="65"/>
        <end position="84"/>
    </location>
</feature>
<feature type="transmembrane region" description="Helical" evidence="6">
    <location>
        <begin position="104"/>
        <end position="122"/>
    </location>
</feature>
<dbReference type="InterPro" id="IPR036259">
    <property type="entry name" value="MFS_trans_sf"/>
</dbReference>
<feature type="transmembrane region" description="Helical" evidence="6">
    <location>
        <begin position="191"/>
        <end position="212"/>
    </location>
</feature>
<keyword evidence="2 6" id="KW-0812">Transmembrane</keyword>